<gene>
    <name evidence="19" type="ORF">ETD85_50845</name>
</gene>
<evidence type="ECO:0000256" key="1">
    <source>
        <dbReference type="ARBA" id="ARBA00000085"/>
    </source>
</evidence>
<dbReference type="SMART" id="SM00387">
    <property type="entry name" value="HATPase_c"/>
    <property type="match status" value="1"/>
</dbReference>
<evidence type="ECO:0000256" key="2">
    <source>
        <dbReference type="ARBA" id="ARBA00001966"/>
    </source>
</evidence>
<feature type="domain" description="Histidine kinase" evidence="18">
    <location>
        <begin position="306"/>
        <end position="394"/>
    </location>
</feature>
<feature type="coiled-coil region" evidence="16">
    <location>
        <begin position="166"/>
        <end position="200"/>
    </location>
</feature>
<evidence type="ECO:0000256" key="15">
    <source>
        <dbReference type="ARBA" id="ARBA00030800"/>
    </source>
</evidence>
<sequence>MPVMARGSPVDARAENAWLRSYPYWDAYFAIVLVATISIILVDGGAPVAIVLLALITVSYLRWGRKAVRAQVVPVRESWWHAAVMIVLFAPADLVAPQSAVALSALIPMAFMSLRTPQAVAVMVAMFAAPAVQLMVTLGSDPVLIAVAIVLGLSASSLLGVFIGRLGRQNTERARLIEELDRTREELAEVSKEAGRLAERERLAGDIHDTLAQGFAGIIMLLQAAGPWTGDGRDRHVTRAMQTARENLAETRALIAALAPPALDGASLEEALMRLAKGFELPVEVAVRDPGTSAPVEVPIDVQEVLVRAAQEGLANVRKHARASSVRLTLDHVRGAAVRLTIRDDGCGFAPETSTGGYGLRAMRSRVTRVGGTVSVTGGPGEGTTVTVEVPCSG</sequence>
<dbReference type="PIRSF" id="PIRSF037434">
    <property type="entry name" value="STHK_ChrS"/>
    <property type="match status" value="1"/>
</dbReference>
<feature type="transmembrane region" description="Helical" evidence="17">
    <location>
        <begin position="27"/>
        <end position="60"/>
    </location>
</feature>
<evidence type="ECO:0000256" key="3">
    <source>
        <dbReference type="ARBA" id="ARBA00004496"/>
    </source>
</evidence>
<dbReference type="GO" id="GO:0051539">
    <property type="term" value="F:4 iron, 4 sulfur cluster binding"/>
    <property type="evidence" value="ECO:0007669"/>
    <property type="project" value="UniProtKB-KW"/>
</dbReference>
<evidence type="ECO:0000313" key="19">
    <source>
        <dbReference type="EMBL" id="TMR21469.1"/>
    </source>
</evidence>
<dbReference type="PANTHER" id="PTHR24421:SF62">
    <property type="entry name" value="SENSORY TRANSDUCTION HISTIDINE KINASE"/>
    <property type="match status" value="1"/>
</dbReference>
<comment type="subcellular location">
    <subcellularLocation>
        <location evidence="3">Cytoplasm</location>
    </subcellularLocation>
</comment>
<name>A0A5S4FLJ5_9ACTN</name>
<keyword evidence="6" id="KW-0004">4Fe-4S</keyword>
<dbReference type="GO" id="GO:0046983">
    <property type="term" value="F:protein dimerization activity"/>
    <property type="evidence" value="ECO:0007669"/>
    <property type="project" value="InterPro"/>
</dbReference>
<evidence type="ECO:0000256" key="14">
    <source>
        <dbReference type="ARBA" id="ARBA00024827"/>
    </source>
</evidence>
<dbReference type="AlphaFoldDB" id="A0A5S4FLJ5"/>
<feature type="transmembrane region" description="Helical" evidence="17">
    <location>
        <begin position="144"/>
        <end position="166"/>
    </location>
</feature>
<dbReference type="GO" id="GO:0046872">
    <property type="term" value="F:metal ion binding"/>
    <property type="evidence" value="ECO:0007669"/>
    <property type="project" value="UniProtKB-KW"/>
</dbReference>
<evidence type="ECO:0000313" key="20">
    <source>
        <dbReference type="Proteomes" id="UP000306628"/>
    </source>
</evidence>
<evidence type="ECO:0000256" key="8">
    <source>
        <dbReference type="ARBA" id="ARBA00022679"/>
    </source>
</evidence>
<keyword evidence="16" id="KW-0175">Coiled coil</keyword>
<dbReference type="CDD" id="cd16917">
    <property type="entry name" value="HATPase_UhpB-NarQ-NarX-like"/>
    <property type="match status" value="1"/>
</dbReference>
<keyword evidence="17" id="KW-0812">Transmembrane</keyword>
<dbReference type="Gene3D" id="3.30.565.10">
    <property type="entry name" value="Histidine kinase-like ATPase, C-terminal domain"/>
    <property type="match status" value="1"/>
</dbReference>
<keyword evidence="17" id="KW-1133">Transmembrane helix</keyword>
<evidence type="ECO:0000256" key="17">
    <source>
        <dbReference type="SAM" id="Phobius"/>
    </source>
</evidence>
<dbReference type="GO" id="GO:0005737">
    <property type="term" value="C:cytoplasm"/>
    <property type="evidence" value="ECO:0007669"/>
    <property type="project" value="UniProtKB-SubCell"/>
</dbReference>
<dbReference type="InterPro" id="IPR004358">
    <property type="entry name" value="Sig_transdc_His_kin-like_C"/>
</dbReference>
<evidence type="ECO:0000259" key="18">
    <source>
        <dbReference type="PROSITE" id="PS50109"/>
    </source>
</evidence>
<dbReference type="PRINTS" id="PR00344">
    <property type="entry name" value="BCTRLSENSOR"/>
</dbReference>
<evidence type="ECO:0000256" key="6">
    <source>
        <dbReference type="ARBA" id="ARBA00022485"/>
    </source>
</evidence>
<dbReference type="InterPro" id="IPR003594">
    <property type="entry name" value="HATPase_dom"/>
</dbReference>
<dbReference type="GO" id="GO:0016020">
    <property type="term" value="C:membrane"/>
    <property type="evidence" value="ECO:0007669"/>
    <property type="project" value="InterPro"/>
</dbReference>
<dbReference type="InterPro" id="IPR017205">
    <property type="entry name" value="Sig_transdc_His_kinase_ChrS"/>
</dbReference>
<keyword evidence="9" id="KW-0479">Metal-binding</keyword>
<evidence type="ECO:0000256" key="11">
    <source>
        <dbReference type="ARBA" id="ARBA00023004"/>
    </source>
</evidence>
<dbReference type="EMBL" id="VCKX01000295">
    <property type="protein sequence ID" value="TMR21469.1"/>
    <property type="molecule type" value="Genomic_DNA"/>
</dbReference>
<dbReference type="Proteomes" id="UP000306628">
    <property type="component" value="Unassembled WGS sequence"/>
</dbReference>
<organism evidence="19 20">
    <name type="scientific">Nonomuraea zeae</name>
    <dbReference type="NCBI Taxonomy" id="1642303"/>
    <lineage>
        <taxon>Bacteria</taxon>
        <taxon>Bacillati</taxon>
        <taxon>Actinomycetota</taxon>
        <taxon>Actinomycetes</taxon>
        <taxon>Streptosporangiales</taxon>
        <taxon>Streptosporangiaceae</taxon>
        <taxon>Nonomuraea</taxon>
    </lineage>
</organism>
<evidence type="ECO:0000256" key="4">
    <source>
        <dbReference type="ARBA" id="ARBA00012438"/>
    </source>
</evidence>
<keyword evidence="20" id="KW-1185">Reference proteome</keyword>
<dbReference type="SUPFAM" id="SSF55874">
    <property type="entry name" value="ATPase domain of HSP90 chaperone/DNA topoisomerase II/histidine kinase"/>
    <property type="match status" value="1"/>
</dbReference>
<dbReference type="Pfam" id="PF02518">
    <property type="entry name" value="HATPase_c"/>
    <property type="match status" value="1"/>
</dbReference>
<evidence type="ECO:0000256" key="10">
    <source>
        <dbReference type="ARBA" id="ARBA00022777"/>
    </source>
</evidence>
<dbReference type="PROSITE" id="PS50109">
    <property type="entry name" value="HIS_KIN"/>
    <property type="match status" value="1"/>
</dbReference>
<keyword evidence="10 19" id="KW-0418">Kinase</keyword>
<proteinExistence type="predicted"/>
<reference evidence="19 20" key="1">
    <citation type="submission" date="2019-05" db="EMBL/GenBank/DDBJ databases">
        <title>Draft genome sequence of Nonomuraea zeae DSM 100528.</title>
        <authorList>
            <person name="Saricaoglu S."/>
            <person name="Isik K."/>
        </authorList>
    </citation>
    <scope>NUCLEOTIDE SEQUENCE [LARGE SCALE GENOMIC DNA]</scope>
    <source>
        <strain evidence="19 20">DSM 100528</strain>
    </source>
</reference>
<accession>A0A5S4FLJ5</accession>
<keyword evidence="8" id="KW-0808">Transferase</keyword>
<evidence type="ECO:0000256" key="12">
    <source>
        <dbReference type="ARBA" id="ARBA00023012"/>
    </source>
</evidence>
<keyword evidence="13" id="KW-0411">Iron-sulfur</keyword>
<evidence type="ECO:0000256" key="7">
    <source>
        <dbReference type="ARBA" id="ARBA00022490"/>
    </source>
</evidence>
<dbReference type="InterPro" id="IPR011712">
    <property type="entry name" value="Sig_transdc_His_kin_sub3_dim/P"/>
</dbReference>
<feature type="transmembrane region" description="Helical" evidence="17">
    <location>
        <begin position="119"/>
        <end position="138"/>
    </location>
</feature>
<dbReference type="GO" id="GO:0000155">
    <property type="term" value="F:phosphorelay sensor kinase activity"/>
    <property type="evidence" value="ECO:0007669"/>
    <property type="project" value="InterPro"/>
</dbReference>
<dbReference type="OrthoDB" id="227596at2"/>
<dbReference type="PANTHER" id="PTHR24421">
    <property type="entry name" value="NITRATE/NITRITE SENSOR PROTEIN NARX-RELATED"/>
    <property type="match status" value="1"/>
</dbReference>
<keyword evidence="11" id="KW-0408">Iron</keyword>
<comment type="catalytic activity">
    <reaction evidence="1">
        <text>ATP + protein L-histidine = ADP + protein N-phospho-L-histidine.</text>
        <dbReference type="EC" id="2.7.13.3"/>
    </reaction>
</comment>
<dbReference type="InterPro" id="IPR005467">
    <property type="entry name" value="His_kinase_dom"/>
</dbReference>
<keyword evidence="12" id="KW-0902">Two-component regulatory system</keyword>
<evidence type="ECO:0000256" key="16">
    <source>
        <dbReference type="SAM" id="Coils"/>
    </source>
</evidence>
<protein>
    <recommendedName>
        <fullName evidence="5">Oxygen sensor histidine kinase NreB</fullName>
        <ecNumber evidence="4">2.7.13.3</ecNumber>
    </recommendedName>
    <alternativeName>
        <fullName evidence="15">Nitrogen regulation protein B</fullName>
    </alternativeName>
</protein>
<evidence type="ECO:0000256" key="13">
    <source>
        <dbReference type="ARBA" id="ARBA00023014"/>
    </source>
</evidence>
<comment type="cofactor">
    <cofactor evidence="2">
        <name>[4Fe-4S] cluster</name>
        <dbReference type="ChEBI" id="CHEBI:49883"/>
    </cofactor>
</comment>
<dbReference type="InterPro" id="IPR050482">
    <property type="entry name" value="Sensor_HK_TwoCompSys"/>
</dbReference>
<comment type="caution">
    <text evidence="19">The sequence shown here is derived from an EMBL/GenBank/DDBJ whole genome shotgun (WGS) entry which is preliminary data.</text>
</comment>
<dbReference type="Pfam" id="PF07730">
    <property type="entry name" value="HisKA_3"/>
    <property type="match status" value="1"/>
</dbReference>
<dbReference type="Gene3D" id="1.20.5.1930">
    <property type="match status" value="1"/>
</dbReference>
<dbReference type="InterPro" id="IPR036890">
    <property type="entry name" value="HATPase_C_sf"/>
</dbReference>
<evidence type="ECO:0000256" key="5">
    <source>
        <dbReference type="ARBA" id="ARBA00017322"/>
    </source>
</evidence>
<dbReference type="EC" id="2.7.13.3" evidence="4"/>
<keyword evidence="17" id="KW-0472">Membrane</keyword>
<comment type="function">
    <text evidence="14">Member of the two-component regulatory system NreB/NreC involved in the control of dissimilatory nitrate/nitrite reduction in response to oxygen. NreB functions as a direct oxygen sensor histidine kinase which is autophosphorylated, in the absence of oxygen, probably at the conserved histidine residue, and transfers its phosphate group probably to a conserved aspartate residue of NreC. NreB/NreC activates the expression of the nitrate (narGHJI) and nitrite (nir) reductase operons, as well as the putative nitrate transporter gene narT.</text>
</comment>
<keyword evidence="7" id="KW-0963">Cytoplasm</keyword>
<evidence type="ECO:0000256" key="9">
    <source>
        <dbReference type="ARBA" id="ARBA00022723"/>
    </source>
</evidence>